<evidence type="ECO:0000256" key="1">
    <source>
        <dbReference type="ARBA" id="ARBA00007768"/>
    </source>
</evidence>
<dbReference type="InterPro" id="IPR036822">
    <property type="entry name" value="CutC-like_dom_sf"/>
</dbReference>
<dbReference type="Proteomes" id="UP000198312">
    <property type="component" value="Chromosome"/>
</dbReference>
<dbReference type="HAMAP" id="MF_00795">
    <property type="entry name" value="CutC"/>
    <property type="match status" value="1"/>
</dbReference>
<protein>
    <recommendedName>
        <fullName evidence="2">PF03932 family protein CutC</fullName>
    </recommendedName>
</protein>
<evidence type="ECO:0000313" key="4">
    <source>
        <dbReference type="Proteomes" id="UP000198312"/>
    </source>
</evidence>
<comment type="subcellular location">
    <subcellularLocation>
        <location evidence="2">Cytoplasm</location>
    </subcellularLocation>
</comment>
<evidence type="ECO:0000313" key="3">
    <source>
        <dbReference type="EMBL" id="ASK62535.1"/>
    </source>
</evidence>
<dbReference type="PANTHER" id="PTHR12598:SF0">
    <property type="entry name" value="COPPER HOMEOSTASIS PROTEIN CUTC HOMOLOG"/>
    <property type="match status" value="1"/>
</dbReference>
<accession>A0A220U3B6</accession>
<comment type="similarity">
    <text evidence="1 2">Belongs to the CutC family.</text>
</comment>
<dbReference type="OrthoDB" id="9815677at2"/>
<dbReference type="SUPFAM" id="SSF110395">
    <property type="entry name" value="CutC-like"/>
    <property type="match status" value="1"/>
</dbReference>
<dbReference type="KEGG" id="vil:CFK37_10435"/>
<evidence type="ECO:0000256" key="2">
    <source>
        <dbReference type="HAMAP-Rule" id="MF_00795"/>
    </source>
</evidence>
<dbReference type="EMBL" id="CP022315">
    <property type="protein sequence ID" value="ASK62535.1"/>
    <property type="molecule type" value="Genomic_DNA"/>
</dbReference>
<sequence>MMLEVIVQNVKEAIQAENLGADRIELVSVIQEGGLTPGYSTMKQVLSSVSIPVQVMVRPHSNHFYYTTEDMKIIKEDIKRIIEFGGERIVFGALDVNNAINEQILVDILNIYPQLDITFHRAFDDVLSQTEAYQTLTKYKRNVKRILTSGGEEDCWKGQKKLRDLVLTAKRNSGPKIMPGSGLSLQNIEEIHDIVQADQYHFGKAVRIDHSFTNGFDAQIMNKIKSVI</sequence>
<keyword evidence="4" id="KW-1185">Reference proteome</keyword>
<gene>
    <name evidence="2" type="primary">cutC</name>
    <name evidence="3" type="ORF">CFK37_10435</name>
</gene>
<dbReference type="AlphaFoldDB" id="A0A220U3B6"/>
<dbReference type="RefSeq" id="WP_089061795.1">
    <property type="nucleotide sequence ID" value="NZ_CP022315.1"/>
</dbReference>
<dbReference type="InterPro" id="IPR005627">
    <property type="entry name" value="CutC-like"/>
</dbReference>
<dbReference type="PANTHER" id="PTHR12598">
    <property type="entry name" value="COPPER HOMEOSTASIS PROTEIN CUTC"/>
    <property type="match status" value="1"/>
</dbReference>
<proteinExistence type="inferred from homology"/>
<dbReference type="GO" id="GO:0005737">
    <property type="term" value="C:cytoplasm"/>
    <property type="evidence" value="ECO:0007669"/>
    <property type="project" value="UniProtKB-SubCell"/>
</dbReference>
<comment type="caution">
    <text evidence="2">Once thought to be involved in copper homeostasis, experiments in E.coli have shown this is not the case.</text>
</comment>
<dbReference type="GO" id="GO:0005507">
    <property type="term" value="F:copper ion binding"/>
    <property type="evidence" value="ECO:0007669"/>
    <property type="project" value="TreeGrafter"/>
</dbReference>
<dbReference type="Gene3D" id="3.20.20.380">
    <property type="entry name" value="Copper homeostasis (CutC) domain"/>
    <property type="match status" value="1"/>
</dbReference>
<organism evidence="3 4">
    <name type="scientific">Virgibacillus phasianinus</name>
    <dbReference type="NCBI Taxonomy" id="2017483"/>
    <lineage>
        <taxon>Bacteria</taxon>
        <taxon>Bacillati</taxon>
        <taxon>Bacillota</taxon>
        <taxon>Bacilli</taxon>
        <taxon>Bacillales</taxon>
        <taxon>Bacillaceae</taxon>
        <taxon>Virgibacillus</taxon>
    </lineage>
</organism>
<keyword evidence="2" id="KW-0963">Cytoplasm</keyword>
<name>A0A220U3B6_9BACI</name>
<reference evidence="3 4" key="1">
    <citation type="submission" date="2017-07" db="EMBL/GenBank/DDBJ databases">
        <title>Virgibacillus sp. LM2416.</title>
        <authorList>
            <person name="Tak E.J."/>
            <person name="Bae J.-W."/>
        </authorList>
    </citation>
    <scope>NUCLEOTIDE SEQUENCE [LARGE SCALE GENOMIC DNA]</scope>
    <source>
        <strain evidence="3 4">LM2416</strain>
    </source>
</reference>
<dbReference type="Pfam" id="PF03932">
    <property type="entry name" value="CutC"/>
    <property type="match status" value="1"/>
</dbReference>